<dbReference type="Gene3D" id="3.40.50.11400">
    <property type="match status" value="1"/>
</dbReference>
<evidence type="ECO:0008006" key="4">
    <source>
        <dbReference type="Google" id="ProtNLM"/>
    </source>
</evidence>
<dbReference type="PROSITE" id="PS51257">
    <property type="entry name" value="PROKAR_LIPOPROTEIN"/>
    <property type="match status" value="1"/>
</dbReference>
<evidence type="ECO:0000313" key="3">
    <source>
        <dbReference type="Proteomes" id="UP000029579"/>
    </source>
</evidence>
<comment type="caution">
    <text evidence="2">The sequence shown here is derived from an EMBL/GenBank/DDBJ whole genome shotgun (WGS) entry which is preliminary data.</text>
</comment>
<dbReference type="Gene3D" id="3.40.50.11390">
    <property type="match status" value="1"/>
</dbReference>
<protein>
    <recommendedName>
        <fullName evidence="4">Periplasmic binding protein domain-containing protein</fullName>
    </recommendedName>
</protein>
<dbReference type="InterPro" id="IPR024258">
    <property type="entry name" value="DUF3798"/>
</dbReference>
<dbReference type="InterPro" id="IPR028082">
    <property type="entry name" value="Peripla_BP_I"/>
</dbReference>
<reference evidence="2 3" key="1">
    <citation type="submission" date="2014-07" db="EMBL/GenBank/DDBJ databases">
        <authorList>
            <person name="McCorrison J."/>
            <person name="Sanka R."/>
            <person name="Torralba M."/>
            <person name="Gillis M."/>
            <person name="Haft D.H."/>
            <person name="Methe B."/>
            <person name="Sutton G."/>
            <person name="Nelson K.E."/>
        </authorList>
    </citation>
    <scope>NUCLEOTIDE SEQUENCE [LARGE SCALE GENOMIC DNA]</scope>
    <source>
        <strain evidence="2 3">S7-1-13</strain>
    </source>
</reference>
<dbReference type="eggNOG" id="COG1609">
    <property type="taxonomic scope" value="Bacteria"/>
</dbReference>
<dbReference type="EMBL" id="JRMW01000037">
    <property type="protein sequence ID" value="KGF03640.1"/>
    <property type="molecule type" value="Genomic_DNA"/>
</dbReference>
<dbReference type="OrthoDB" id="5491606at2"/>
<organism evidence="2 3">
    <name type="scientific">Anaerococcus lactolyticus S7-1-13</name>
    <dbReference type="NCBI Taxonomy" id="1284686"/>
    <lineage>
        <taxon>Bacteria</taxon>
        <taxon>Bacillati</taxon>
        <taxon>Bacillota</taxon>
        <taxon>Tissierellia</taxon>
        <taxon>Tissierellales</taxon>
        <taxon>Peptoniphilaceae</taxon>
        <taxon>Anaerococcus</taxon>
    </lineage>
</organism>
<name>A0A095X0P1_9FIRM</name>
<accession>A0A095X0P1</accession>
<sequence>MKPMMKKMTSLFLLAFVFMGLVGCQKVDDKAEDAATKQESTETKDAADKDASEVAVNNKAKFEKLKEGEKFHIGLVTSTVSQSEDEFRGAQAVMDKYGKASEGGIIVHDTYPDKIETEMETTISKIKAMADDPEMKAIIVNQSVPGTTAAFTEIRKSRPDIILVNLTPQEDILMTSGVSDLVVDADNISRGYRMVKAAQKMGAKKFAHITFPRHMAIETLAIRRAIMEEACKDLGMEFISLNAPDPTTDIGTPGAQQYLAENIGPWIEKYGKDTAFFTTNDALTEPLLRGVAAGGAIFVEPDLPSPIMGYPSAFSIGLDDIAGDWPAILKRVEQVVIEKGGKDRMGTWAYSLGYTSTVSAVDLVIDVLNGKADITNQDDIKKAFEGETPGAKWVVSKMINMANGQELPNYALVAQDTYVFGKGYLGMTEEKVDEKYRKINVNVEDMVEKQKESEGKFE</sequence>
<feature type="signal peptide" evidence="1">
    <location>
        <begin position="1"/>
        <end position="23"/>
    </location>
</feature>
<gene>
    <name evidence="2" type="ORF">HMPREF1630_06205</name>
</gene>
<keyword evidence="1" id="KW-0732">Signal</keyword>
<evidence type="ECO:0000313" key="2">
    <source>
        <dbReference type="EMBL" id="KGF03640.1"/>
    </source>
</evidence>
<dbReference type="AlphaFoldDB" id="A0A095X0P1"/>
<feature type="chain" id="PRO_5038813845" description="Periplasmic binding protein domain-containing protein" evidence="1">
    <location>
        <begin position="24"/>
        <end position="458"/>
    </location>
</feature>
<dbReference type="Proteomes" id="UP000029579">
    <property type="component" value="Unassembled WGS sequence"/>
</dbReference>
<proteinExistence type="predicted"/>
<dbReference type="SUPFAM" id="SSF53822">
    <property type="entry name" value="Periplasmic binding protein-like I"/>
    <property type="match status" value="1"/>
</dbReference>
<dbReference type="Pfam" id="PF12683">
    <property type="entry name" value="DUF3798"/>
    <property type="match status" value="1"/>
</dbReference>
<evidence type="ECO:0000256" key="1">
    <source>
        <dbReference type="SAM" id="SignalP"/>
    </source>
</evidence>